<evidence type="ECO:0000256" key="1">
    <source>
        <dbReference type="SAM" id="MobiDB-lite"/>
    </source>
</evidence>
<comment type="caution">
    <text evidence="3">The sequence shown here is derived from an EMBL/GenBank/DDBJ whole genome shotgun (WGS) entry which is preliminary data.</text>
</comment>
<gene>
    <name evidence="3" type="ORF">GCM10010339_06320</name>
</gene>
<feature type="chain" id="PRO_5039475381" evidence="2">
    <location>
        <begin position="26"/>
        <end position="242"/>
    </location>
</feature>
<feature type="compositionally biased region" description="Gly residues" evidence="1">
    <location>
        <begin position="231"/>
        <end position="242"/>
    </location>
</feature>
<keyword evidence="3" id="KW-0449">Lipoprotein</keyword>
<accession>A0A918YC69</accession>
<protein>
    <submittedName>
        <fullName evidence="3">Lipoprotein</fullName>
    </submittedName>
</protein>
<sequence length="242" mass="25054">MKPSFRLLLPGCAVLIGAGAASGCAATDGLAAGEPVPTVSAPPRPESVWPAWTGTSASAPGARASTRQPPPEPLKGLPRIGTDEAKDLRDLDVRAVLRADPRTRPYADRPSTDKPGPAGMRPPRYADLTGDGRPELLVAVDTENGRTLLAVFAARAGQVYEVLLTGGHQVAVETLGHDLVLRSLCTDGAQQAVRFHWDGARLVTVSDEKKYGASATEPAPSPAHSESGTRGQSGTGGQGGTR</sequence>
<feature type="signal peptide" evidence="2">
    <location>
        <begin position="1"/>
        <end position="25"/>
    </location>
</feature>
<keyword evidence="2" id="KW-0732">Signal</keyword>
<organism evidence="3 4">
    <name type="scientific">Streptomyces alanosinicus</name>
    <dbReference type="NCBI Taxonomy" id="68171"/>
    <lineage>
        <taxon>Bacteria</taxon>
        <taxon>Bacillati</taxon>
        <taxon>Actinomycetota</taxon>
        <taxon>Actinomycetes</taxon>
        <taxon>Kitasatosporales</taxon>
        <taxon>Streptomycetaceae</taxon>
        <taxon>Streptomyces</taxon>
    </lineage>
</organism>
<reference evidence="3" key="1">
    <citation type="journal article" date="2014" name="Int. J. Syst. Evol. Microbiol.">
        <title>Complete genome sequence of Corynebacterium casei LMG S-19264T (=DSM 44701T), isolated from a smear-ripened cheese.</title>
        <authorList>
            <consortium name="US DOE Joint Genome Institute (JGI-PGF)"/>
            <person name="Walter F."/>
            <person name="Albersmeier A."/>
            <person name="Kalinowski J."/>
            <person name="Ruckert C."/>
        </authorList>
    </citation>
    <scope>NUCLEOTIDE SEQUENCE</scope>
    <source>
        <strain evidence="3">JCM 4714</strain>
    </source>
</reference>
<dbReference type="EMBL" id="BMVG01000001">
    <property type="protein sequence ID" value="GHD98580.1"/>
    <property type="molecule type" value="Genomic_DNA"/>
</dbReference>
<dbReference type="Proteomes" id="UP000655443">
    <property type="component" value="Unassembled WGS sequence"/>
</dbReference>
<evidence type="ECO:0000256" key="2">
    <source>
        <dbReference type="SAM" id="SignalP"/>
    </source>
</evidence>
<name>A0A918YC69_9ACTN</name>
<feature type="region of interest" description="Disordered" evidence="1">
    <location>
        <begin position="32"/>
        <end position="85"/>
    </location>
</feature>
<keyword evidence="4" id="KW-1185">Reference proteome</keyword>
<evidence type="ECO:0000313" key="3">
    <source>
        <dbReference type="EMBL" id="GHD98580.1"/>
    </source>
</evidence>
<feature type="region of interest" description="Disordered" evidence="1">
    <location>
        <begin position="99"/>
        <end position="129"/>
    </location>
</feature>
<feature type="region of interest" description="Disordered" evidence="1">
    <location>
        <begin position="209"/>
        <end position="242"/>
    </location>
</feature>
<dbReference type="RefSeq" id="WP_189948243.1">
    <property type="nucleotide sequence ID" value="NZ_BMVG01000001.1"/>
</dbReference>
<proteinExistence type="predicted"/>
<feature type="compositionally biased region" description="Basic and acidic residues" evidence="1">
    <location>
        <begin position="99"/>
        <end position="112"/>
    </location>
</feature>
<evidence type="ECO:0000313" key="4">
    <source>
        <dbReference type="Proteomes" id="UP000655443"/>
    </source>
</evidence>
<dbReference type="PROSITE" id="PS51257">
    <property type="entry name" value="PROKAR_LIPOPROTEIN"/>
    <property type="match status" value="1"/>
</dbReference>
<reference evidence="3" key="2">
    <citation type="submission" date="2020-09" db="EMBL/GenBank/DDBJ databases">
        <authorList>
            <person name="Sun Q."/>
            <person name="Ohkuma M."/>
        </authorList>
    </citation>
    <scope>NUCLEOTIDE SEQUENCE</scope>
    <source>
        <strain evidence="3">JCM 4714</strain>
    </source>
</reference>
<dbReference type="AlphaFoldDB" id="A0A918YC69"/>